<dbReference type="EMBL" id="VSSQ01104605">
    <property type="protein sequence ID" value="MPN45026.1"/>
    <property type="molecule type" value="Genomic_DNA"/>
</dbReference>
<proteinExistence type="predicted"/>
<name>A0A645I2F1_9ZZZZ</name>
<dbReference type="AlphaFoldDB" id="A0A645I2F1"/>
<gene>
    <name evidence="1" type="ORF">SDC9_192593</name>
</gene>
<protein>
    <submittedName>
        <fullName evidence="1">Uncharacterized protein</fullName>
    </submittedName>
</protein>
<sequence length="70" mass="7871">MCQRLLGGDQHQNVFLDRITFFVDDAVRQIDLAGGNTVALTQGNDGFLGGRFYQAAHDEQFILDLLRMQV</sequence>
<evidence type="ECO:0000313" key="1">
    <source>
        <dbReference type="EMBL" id="MPN45026.1"/>
    </source>
</evidence>
<comment type="caution">
    <text evidence="1">The sequence shown here is derived from an EMBL/GenBank/DDBJ whole genome shotgun (WGS) entry which is preliminary data.</text>
</comment>
<accession>A0A645I2F1</accession>
<reference evidence="1" key="1">
    <citation type="submission" date="2019-08" db="EMBL/GenBank/DDBJ databases">
        <authorList>
            <person name="Kucharzyk K."/>
            <person name="Murdoch R.W."/>
            <person name="Higgins S."/>
            <person name="Loffler F."/>
        </authorList>
    </citation>
    <scope>NUCLEOTIDE SEQUENCE</scope>
</reference>
<organism evidence="1">
    <name type="scientific">bioreactor metagenome</name>
    <dbReference type="NCBI Taxonomy" id="1076179"/>
    <lineage>
        <taxon>unclassified sequences</taxon>
        <taxon>metagenomes</taxon>
        <taxon>ecological metagenomes</taxon>
    </lineage>
</organism>